<keyword evidence="2" id="KW-0560">Oxidoreductase</keyword>
<dbReference type="Proteomes" id="UP000199356">
    <property type="component" value="Unassembled WGS sequence"/>
</dbReference>
<evidence type="ECO:0000256" key="2">
    <source>
        <dbReference type="ARBA" id="ARBA00023002"/>
    </source>
</evidence>
<gene>
    <name evidence="3" type="ORF">SAMN04488047_10984</name>
</gene>
<evidence type="ECO:0000313" key="4">
    <source>
        <dbReference type="Proteomes" id="UP000199356"/>
    </source>
</evidence>
<comment type="similarity">
    <text evidence="1">Belongs to the short-chain dehydrogenases/reductases (SDR) family.</text>
</comment>
<dbReference type="PANTHER" id="PTHR42760:SF133">
    <property type="entry name" value="3-OXOACYL-[ACYL-CARRIER-PROTEIN] REDUCTASE"/>
    <property type="match status" value="1"/>
</dbReference>
<organism evidence="3 4">
    <name type="scientific">Tranquillimonas alkanivorans</name>
    <dbReference type="NCBI Taxonomy" id="441119"/>
    <lineage>
        <taxon>Bacteria</taxon>
        <taxon>Pseudomonadati</taxon>
        <taxon>Pseudomonadota</taxon>
        <taxon>Alphaproteobacteria</taxon>
        <taxon>Rhodobacterales</taxon>
        <taxon>Roseobacteraceae</taxon>
        <taxon>Tranquillimonas</taxon>
    </lineage>
</organism>
<dbReference type="EMBL" id="FOXA01000009">
    <property type="protein sequence ID" value="SFP61847.1"/>
    <property type="molecule type" value="Genomic_DNA"/>
</dbReference>
<dbReference type="PRINTS" id="PR00080">
    <property type="entry name" value="SDRFAMILY"/>
</dbReference>
<keyword evidence="4" id="KW-1185">Reference proteome</keyword>
<dbReference type="OrthoDB" id="9804774at2"/>
<dbReference type="AlphaFoldDB" id="A0A1I5RTX7"/>
<dbReference type="PROSITE" id="PS00061">
    <property type="entry name" value="ADH_SHORT"/>
    <property type="match status" value="1"/>
</dbReference>
<accession>A0A1I5RTX7</accession>
<dbReference type="InterPro" id="IPR036291">
    <property type="entry name" value="NAD(P)-bd_dom_sf"/>
</dbReference>
<dbReference type="STRING" id="441119.SAMN04488047_10984"/>
<dbReference type="NCBIfam" id="NF009466">
    <property type="entry name" value="PRK12826.1-2"/>
    <property type="match status" value="1"/>
</dbReference>
<dbReference type="PANTHER" id="PTHR42760">
    <property type="entry name" value="SHORT-CHAIN DEHYDROGENASES/REDUCTASES FAMILY MEMBER"/>
    <property type="match status" value="1"/>
</dbReference>
<dbReference type="GO" id="GO:0016616">
    <property type="term" value="F:oxidoreductase activity, acting on the CH-OH group of donors, NAD or NADP as acceptor"/>
    <property type="evidence" value="ECO:0007669"/>
    <property type="project" value="TreeGrafter"/>
</dbReference>
<dbReference type="InterPro" id="IPR002347">
    <property type="entry name" value="SDR_fam"/>
</dbReference>
<dbReference type="FunFam" id="3.40.50.720:FF:000084">
    <property type="entry name" value="Short-chain dehydrogenase reductase"/>
    <property type="match status" value="1"/>
</dbReference>
<proteinExistence type="inferred from homology"/>
<evidence type="ECO:0000256" key="1">
    <source>
        <dbReference type="ARBA" id="ARBA00006484"/>
    </source>
</evidence>
<dbReference type="Pfam" id="PF13561">
    <property type="entry name" value="adh_short_C2"/>
    <property type="match status" value="1"/>
</dbReference>
<dbReference type="CDD" id="cd05233">
    <property type="entry name" value="SDR_c"/>
    <property type="match status" value="1"/>
</dbReference>
<name>A0A1I5RTX7_9RHOB</name>
<dbReference type="Gene3D" id="3.40.50.720">
    <property type="entry name" value="NAD(P)-binding Rossmann-like Domain"/>
    <property type="match status" value="1"/>
</dbReference>
<sequence length="258" mass="27548">MDLHLEGARVIVTAGASGIGREIVRRFRDEGARVAVCDVDDLALEALRKDMPSVAAERCDVADPAGVTGFVEQAVEALGGLDCLVNNAGIAGPTARIEHIDDEGWRRCLDVCLTGQFNTVRAAVRYLRASANPSIVNISSAAGKLGFARRTPYAAAKWGVIGLTKSLAVELGPDRIRVNAVLPGLVAGDRQRRVMEAKAQNRGVSFDEVEREAFSYTSLPEYVTAEQLADQILFLASPRGRTITGQAIAVDGDTKMLA</sequence>
<evidence type="ECO:0000313" key="3">
    <source>
        <dbReference type="EMBL" id="SFP61847.1"/>
    </source>
</evidence>
<protein>
    <submittedName>
        <fullName evidence="3">NAD(P)-dependent dehydrogenase, short-chain alcohol dehydrogenase family</fullName>
    </submittedName>
</protein>
<dbReference type="PRINTS" id="PR00081">
    <property type="entry name" value="GDHRDH"/>
</dbReference>
<dbReference type="SUPFAM" id="SSF51735">
    <property type="entry name" value="NAD(P)-binding Rossmann-fold domains"/>
    <property type="match status" value="1"/>
</dbReference>
<dbReference type="InterPro" id="IPR020904">
    <property type="entry name" value="Sc_DH/Rdtase_CS"/>
</dbReference>
<reference evidence="3 4" key="1">
    <citation type="submission" date="2016-10" db="EMBL/GenBank/DDBJ databases">
        <authorList>
            <person name="de Groot N.N."/>
        </authorList>
    </citation>
    <scope>NUCLEOTIDE SEQUENCE [LARGE SCALE GENOMIC DNA]</scope>
    <source>
        <strain evidence="3 4">DSM 19547</strain>
    </source>
</reference>
<dbReference type="RefSeq" id="WP_093422284.1">
    <property type="nucleotide sequence ID" value="NZ_FOXA01000009.1"/>
</dbReference>